<name>A0A9P5ZAW1_9AGAR</name>
<feature type="compositionally biased region" description="Acidic residues" evidence="1">
    <location>
        <begin position="480"/>
        <end position="501"/>
    </location>
</feature>
<dbReference type="OrthoDB" id="2322499at2759"/>
<feature type="domain" description="F-box" evidence="2">
    <location>
        <begin position="66"/>
        <end position="115"/>
    </location>
</feature>
<dbReference type="AlphaFoldDB" id="A0A9P5ZAW1"/>
<feature type="compositionally biased region" description="Basic and acidic residues" evidence="1">
    <location>
        <begin position="502"/>
        <end position="524"/>
    </location>
</feature>
<evidence type="ECO:0000313" key="3">
    <source>
        <dbReference type="EMBL" id="KAF9484668.1"/>
    </source>
</evidence>
<dbReference type="EMBL" id="MU155141">
    <property type="protein sequence ID" value="KAF9484668.1"/>
    <property type="molecule type" value="Genomic_DNA"/>
</dbReference>
<proteinExistence type="predicted"/>
<feature type="region of interest" description="Disordered" evidence="1">
    <location>
        <begin position="477"/>
        <end position="533"/>
    </location>
</feature>
<evidence type="ECO:0000259" key="2">
    <source>
        <dbReference type="PROSITE" id="PS50181"/>
    </source>
</evidence>
<reference evidence="3" key="1">
    <citation type="submission" date="2020-11" db="EMBL/GenBank/DDBJ databases">
        <authorList>
            <consortium name="DOE Joint Genome Institute"/>
            <person name="Ahrendt S."/>
            <person name="Riley R."/>
            <person name="Andreopoulos W."/>
            <person name="Labutti K."/>
            <person name="Pangilinan J."/>
            <person name="Ruiz-Duenas F.J."/>
            <person name="Barrasa J.M."/>
            <person name="Sanchez-Garcia M."/>
            <person name="Camarero S."/>
            <person name="Miyauchi S."/>
            <person name="Serrano A."/>
            <person name="Linde D."/>
            <person name="Babiker R."/>
            <person name="Drula E."/>
            <person name="Ayuso-Fernandez I."/>
            <person name="Pacheco R."/>
            <person name="Padilla G."/>
            <person name="Ferreira P."/>
            <person name="Barriuso J."/>
            <person name="Kellner H."/>
            <person name="Castanera R."/>
            <person name="Alfaro M."/>
            <person name="Ramirez L."/>
            <person name="Pisabarro A.G."/>
            <person name="Kuo A."/>
            <person name="Tritt A."/>
            <person name="Lipzen A."/>
            <person name="He G."/>
            <person name="Yan M."/>
            <person name="Ng V."/>
            <person name="Cullen D."/>
            <person name="Martin F."/>
            <person name="Rosso M.-N."/>
            <person name="Henrissat B."/>
            <person name="Hibbett D."/>
            <person name="Martinez A.T."/>
            <person name="Grigoriev I.V."/>
        </authorList>
    </citation>
    <scope>NUCLEOTIDE SEQUENCE</scope>
    <source>
        <strain evidence="3">CIRM-BRFM 674</strain>
    </source>
</reference>
<dbReference type="InterPro" id="IPR001810">
    <property type="entry name" value="F-box_dom"/>
</dbReference>
<organism evidence="3 4">
    <name type="scientific">Pholiota conissans</name>
    <dbReference type="NCBI Taxonomy" id="109636"/>
    <lineage>
        <taxon>Eukaryota</taxon>
        <taxon>Fungi</taxon>
        <taxon>Dikarya</taxon>
        <taxon>Basidiomycota</taxon>
        <taxon>Agaricomycotina</taxon>
        <taxon>Agaricomycetes</taxon>
        <taxon>Agaricomycetidae</taxon>
        <taxon>Agaricales</taxon>
        <taxon>Agaricineae</taxon>
        <taxon>Strophariaceae</taxon>
        <taxon>Pholiota</taxon>
    </lineage>
</organism>
<protein>
    <recommendedName>
        <fullName evidence="2">F-box domain-containing protein</fullName>
    </recommendedName>
</protein>
<dbReference type="Gene3D" id="1.20.1280.50">
    <property type="match status" value="1"/>
</dbReference>
<feature type="region of interest" description="Disordered" evidence="1">
    <location>
        <begin position="1"/>
        <end position="52"/>
    </location>
</feature>
<dbReference type="CDD" id="cd09917">
    <property type="entry name" value="F-box_SF"/>
    <property type="match status" value="1"/>
</dbReference>
<dbReference type="Proteomes" id="UP000807469">
    <property type="component" value="Unassembled WGS sequence"/>
</dbReference>
<dbReference type="Pfam" id="PF12937">
    <property type="entry name" value="F-box-like"/>
    <property type="match status" value="1"/>
</dbReference>
<sequence length="732" mass="83384">MSPRAPSARLLAKRLAGTSEATKPPIPASTSRKRQKVAPTQKEVKPQPNVPRVDDFRKIKGRRGQLKAMTELPLDVLTEIFGHLQPYDLLCVSRASKELRDIVVGENTASLWKKTYANVHPLPPNCPPETSISWYTDFLFGRGCQFCPATKASVVHWKARARLCNRCAKTELMSLAYYSNIPTVAAHRSSASSYTGKSGVLRYGMYILKQEHDYHVRKLAECADVQARESYTTNRTRYLERNDSFTYNLHQWDSARRSEIQKAQQQIRFDRQKAITDRLTAAGYGPEIGIGRYRVSRLPGGDHAFPLTNKEWEKIKIDIIRVYEWQRQETRKSNMIRSFQMRLPHLTMLIEKSQEGTPRPWFYPPTSQIARAEPFASVMKGNAEDSSLDGLIPIKLAMDALKDHIPKLIEVWRDDADRFLLSLVSGGKETVMQADGEKIDRQPLELATTFFKCHCSCKEPISYPRILMHSCLRSHRIPDKDDDDAPQENEDKEHDEDEEDVESHQKGQEERDTSVSTAEVHDNPNEIYGIPTTTPDVVWNKMSSWWSAQWNETDMIELDEEAIGFARAIVQACGEDPDTVTSTTMNAHDIRVECMRCVPPPGKKGKGRSRHIMTWKAAILHDIGYHFEETPSETGWKLLTDEDELRQVHELENKPTPTEKKMKLFVYPNHCFHCDDRPPNIYPGLFTPSSKVGPSETETIESGADTEQAHVKRHICTGVDAPMKAHPNPVKI</sequence>
<dbReference type="InterPro" id="IPR036047">
    <property type="entry name" value="F-box-like_dom_sf"/>
</dbReference>
<accession>A0A9P5ZAW1</accession>
<dbReference type="SUPFAM" id="SSF81383">
    <property type="entry name" value="F-box domain"/>
    <property type="match status" value="1"/>
</dbReference>
<keyword evidence="4" id="KW-1185">Reference proteome</keyword>
<dbReference type="SMART" id="SM00256">
    <property type="entry name" value="FBOX"/>
    <property type="match status" value="1"/>
</dbReference>
<dbReference type="PROSITE" id="PS50181">
    <property type="entry name" value="FBOX"/>
    <property type="match status" value="1"/>
</dbReference>
<evidence type="ECO:0000313" key="4">
    <source>
        <dbReference type="Proteomes" id="UP000807469"/>
    </source>
</evidence>
<gene>
    <name evidence="3" type="ORF">BDN70DRAFT_872185</name>
</gene>
<comment type="caution">
    <text evidence="3">The sequence shown here is derived from an EMBL/GenBank/DDBJ whole genome shotgun (WGS) entry which is preliminary data.</text>
</comment>
<evidence type="ECO:0000256" key="1">
    <source>
        <dbReference type="SAM" id="MobiDB-lite"/>
    </source>
</evidence>